<dbReference type="PROSITE" id="PS00375">
    <property type="entry name" value="UDPGT"/>
    <property type="match status" value="2"/>
</dbReference>
<dbReference type="InterPro" id="IPR002213">
    <property type="entry name" value="UDP_glucos_trans"/>
</dbReference>
<keyword evidence="3" id="KW-0808">Transferase</keyword>
<name>A0A4Y7JTX4_PAPSO</name>
<dbReference type="GO" id="GO:0080043">
    <property type="term" value="F:quercetin 3-O-glucosyltransferase activity"/>
    <property type="evidence" value="ECO:0007669"/>
    <property type="project" value="TreeGrafter"/>
</dbReference>
<dbReference type="PANTHER" id="PTHR11926:SF1516">
    <property type="entry name" value="GLYCOSYLTRANSFERASE"/>
    <property type="match status" value="1"/>
</dbReference>
<gene>
    <name evidence="5" type="ORF">C5167_008225</name>
</gene>
<dbReference type="FunFam" id="3.40.50.2000:FF:000055">
    <property type="entry name" value="Glycosyltransferase"/>
    <property type="match status" value="1"/>
</dbReference>
<evidence type="ECO:0000256" key="2">
    <source>
        <dbReference type="ARBA" id="ARBA00022676"/>
    </source>
</evidence>
<dbReference type="InterPro" id="IPR058980">
    <property type="entry name" value="Glyco_transf_N"/>
</dbReference>
<proteinExistence type="inferred from homology"/>
<dbReference type="PANTHER" id="PTHR11926">
    <property type="entry name" value="GLUCOSYL/GLUCURONOSYL TRANSFERASES"/>
    <property type="match status" value="1"/>
</dbReference>
<dbReference type="Gramene" id="RZC64533">
    <property type="protein sequence ID" value="RZC64533"/>
    <property type="gene ID" value="C5167_008225"/>
</dbReference>
<keyword evidence="2" id="KW-0328">Glycosyltransferase</keyword>
<protein>
    <recommendedName>
        <fullName evidence="4">Glycosyltransferase N-terminal domain-containing protein</fullName>
    </recommendedName>
</protein>
<accession>A0A4Y7JTX4</accession>
<dbReference type="AlphaFoldDB" id="A0A4Y7JTX4"/>
<dbReference type="Gene3D" id="3.40.50.2000">
    <property type="entry name" value="Glycogen Phosphorylase B"/>
    <property type="match status" value="6"/>
</dbReference>
<evidence type="ECO:0000256" key="1">
    <source>
        <dbReference type="ARBA" id="ARBA00009995"/>
    </source>
</evidence>
<sequence length="1235" mass="138700">MEKVHVVCIPYPLQSHISAMMKLAKILHFRGFHITFVNTEFNHQRILNSRGPDSLEGLPDFSFENFSDGLPPTDPNAGQDILALVGATQQNCLEPFGNLINKLKNSNTYSNVPPVSYIISDACMSFTLQAGRELGIPVISYWAISFCFFGSFLHYPEFAKRGLVPLKDESITDEYLDTPVEWIPGMKDIRIRDLPSSFLKTDPNNAMIEFSLQVIGRAYEATAMLFNTFDALEMEVLTAFKSQLSLPPIYTIGPLPLLLNQISKNELQSLGSNMWKEDTKCLKWLDSKEPNSVMYVNFGSSTIITISQLVEFAWGSSKQPDLVAGESAMLPPEFVEETKERGLLTSWCPQEDVLNHPSIAGFLTHSGWNSTLESLSSGVPIICWPFHGDQQTNSRYSCKNWGVGIEIDSAVQRNKVEKSVRQVMESKKGKKMKTKALEWKKKAEEATLLGGSSKAKTRRNITYLRMMKKPHVACIPYPAQGHISPMIKLAKILHLRGFHVTFVNTEFNHQRLLNSRGPDSLRGLPDFHFETIPDGLPPPTDLNATQDIVSLCISTQNTCLEPFRNLVYKLNNTSLSNVPPVTCIVSDACMNFTLQVAKELEIPGFLFWTFSFCSFACFMHYPHLIERGLVPLKDESCFTNGFMDTQIDWIPGIKNILFRDLPTFVRTTDPNDPILNFALKVVAGTYEATALVFNTFDELDVELLDAFKSQLSLPPIYTIGPIHNLHNQIPNHQLQSIGSNLWKEETKCLEWLESKKPDSVLYVNFGSIAVMTAQQLVEFAWGLANTKHTFLWIIRPDLVVGESAMLPPEGPDSLIGLPDFHFETIPDGLPPPTNPNATQDIVSLCISTQTTCLEPFRNLVHRLNNNSVSNVPLVTCIVSDAGMSFTLQVAKELEIPDLLFHTISFSSLACFMHYPHLIERGLVPLKDESCFTNGCMDTQIDWIPGIKNILFRDLPSSVRTTDPNDAILNYVLREVKRSYEATAWIFNTFDELEIEVLDAFKSQLSLPQIYTIGPLHNLDNQIPQHGLQSIGSNMWKEDTKCIKWLDSKEPNSVMYVNFGSIAVITTQQLVELSWGLANTKHPFFWIIRPDLVVGESAILPPEFVIETKERSLLASWCPQEYVLNHPSIAGFLTHCGWNSTLESLSSGVPMICWPFSGDQLTNCSYSCNHWGVGMEIDNDVKRDEVEKMVRELMEGETGKKMKSRAMELKKKAEEATSPGGSSYANVDEIINLLAV</sequence>
<dbReference type="InterPro" id="IPR035595">
    <property type="entry name" value="UDP_glycos_trans_CS"/>
</dbReference>
<comment type="similarity">
    <text evidence="1">Belongs to the UDP-glycosyltransferase family.</text>
</comment>
<keyword evidence="6" id="KW-1185">Reference proteome</keyword>
<reference evidence="5 6" key="1">
    <citation type="journal article" date="2018" name="Science">
        <title>The opium poppy genome and morphinan production.</title>
        <authorList>
            <person name="Guo L."/>
            <person name="Winzer T."/>
            <person name="Yang X."/>
            <person name="Li Y."/>
            <person name="Ning Z."/>
            <person name="He Z."/>
            <person name="Teodor R."/>
            <person name="Lu Y."/>
            <person name="Bowser T.A."/>
            <person name="Graham I.A."/>
            <person name="Ye K."/>
        </authorList>
    </citation>
    <scope>NUCLEOTIDE SEQUENCE [LARGE SCALE GENOMIC DNA]</scope>
    <source>
        <strain evidence="6">cv. HN1</strain>
        <tissue evidence="5">Leaves</tissue>
    </source>
</reference>
<dbReference type="Proteomes" id="UP000316621">
    <property type="component" value="Chromosome 6"/>
</dbReference>
<dbReference type="FunFam" id="3.40.50.2000:FF:000065">
    <property type="entry name" value="Glycosyltransferase"/>
    <property type="match status" value="1"/>
</dbReference>
<evidence type="ECO:0000313" key="6">
    <source>
        <dbReference type="Proteomes" id="UP000316621"/>
    </source>
</evidence>
<dbReference type="Pfam" id="PF26168">
    <property type="entry name" value="Glyco_transf_N"/>
    <property type="match status" value="1"/>
</dbReference>
<evidence type="ECO:0000256" key="3">
    <source>
        <dbReference type="ARBA" id="ARBA00022679"/>
    </source>
</evidence>
<dbReference type="SUPFAM" id="SSF53756">
    <property type="entry name" value="UDP-Glycosyltransferase/glycogen phosphorylase"/>
    <property type="match status" value="3"/>
</dbReference>
<evidence type="ECO:0000313" key="5">
    <source>
        <dbReference type="EMBL" id="RZC64533.1"/>
    </source>
</evidence>
<feature type="domain" description="Glycosyltransferase N-terminal" evidence="4">
    <location>
        <begin position="472"/>
        <end position="644"/>
    </location>
</feature>
<dbReference type="FunFam" id="3.40.50.2000:FF:000027">
    <property type="entry name" value="Glycosyltransferase"/>
    <property type="match status" value="1"/>
</dbReference>
<dbReference type="GO" id="GO:0080044">
    <property type="term" value="F:quercetin 7-O-glucosyltransferase activity"/>
    <property type="evidence" value="ECO:0007669"/>
    <property type="project" value="TreeGrafter"/>
</dbReference>
<dbReference type="FunFam" id="3.40.50.2000:FF:000056">
    <property type="entry name" value="Glycosyltransferase"/>
    <property type="match status" value="1"/>
</dbReference>
<evidence type="ECO:0000259" key="4">
    <source>
        <dbReference type="Pfam" id="PF26168"/>
    </source>
</evidence>
<organism evidence="5 6">
    <name type="scientific">Papaver somniferum</name>
    <name type="common">Opium poppy</name>
    <dbReference type="NCBI Taxonomy" id="3469"/>
    <lineage>
        <taxon>Eukaryota</taxon>
        <taxon>Viridiplantae</taxon>
        <taxon>Streptophyta</taxon>
        <taxon>Embryophyta</taxon>
        <taxon>Tracheophyta</taxon>
        <taxon>Spermatophyta</taxon>
        <taxon>Magnoliopsida</taxon>
        <taxon>Ranunculales</taxon>
        <taxon>Papaveraceae</taxon>
        <taxon>Papaveroideae</taxon>
        <taxon>Papaver</taxon>
    </lineage>
</organism>
<dbReference type="EMBL" id="CM010720">
    <property type="protein sequence ID" value="RZC64533.1"/>
    <property type="molecule type" value="Genomic_DNA"/>
</dbReference>
<dbReference type="CDD" id="cd03784">
    <property type="entry name" value="GT1_Gtf-like"/>
    <property type="match status" value="3"/>
</dbReference>
<dbReference type="Pfam" id="PF00201">
    <property type="entry name" value="UDPGT"/>
    <property type="match status" value="2"/>
</dbReference>